<keyword evidence="3 4" id="KW-0012">Acyltransferase</keyword>
<dbReference type="SUPFAM" id="SSF55718">
    <property type="entry name" value="SCP-like"/>
    <property type="match status" value="1"/>
</dbReference>
<evidence type="ECO:0000259" key="5">
    <source>
        <dbReference type="PROSITE" id="PS51186"/>
    </source>
</evidence>
<dbReference type="PANTHER" id="PTHR37817">
    <property type="entry name" value="N-ACETYLTRANSFERASE EIS"/>
    <property type="match status" value="1"/>
</dbReference>
<dbReference type="InterPro" id="IPR036527">
    <property type="entry name" value="SCP2_sterol-bd_dom_sf"/>
</dbReference>
<accession>A0A6I8LQ81</accession>
<feature type="domain" description="N-acetyltransferase" evidence="5">
    <location>
        <begin position="16"/>
        <end position="164"/>
    </location>
</feature>
<evidence type="ECO:0000313" key="6">
    <source>
        <dbReference type="EMBL" id="VVJ19192.1"/>
    </source>
</evidence>
<dbReference type="InterPro" id="IPR025559">
    <property type="entry name" value="Eis_dom"/>
</dbReference>
<dbReference type="InterPro" id="IPR041380">
    <property type="entry name" value="Acetyltransf_17"/>
</dbReference>
<organism evidence="6 7">
    <name type="scientific">Amycolatopsis camponoti</name>
    <dbReference type="NCBI Taxonomy" id="2606593"/>
    <lineage>
        <taxon>Bacteria</taxon>
        <taxon>Bacillati</taxon>
        <taxon>Actinomycetota</taxon>
        <taxon>Actinomycetes</taxon>
        <taxon>Pseudonocardiales</taxon>
        <taxon>Pseudonocardiaceae</taxon>
        <taxon>Amycolatopsis</taxon>
    </lineage>
</organism>
<dbReference type="InterPro" id="IPR051554">
    <property type="entry name" value="Acetyltransferase_Eis"/>
</dbReference>
<dbReference type="InterPro" id="IPR016181">
    <property type="entry name" value="Acyl_CoA_acyltransferase"/>
</dbReference>
<dbReference type="Gene3D" id="3.40.630.30">
    <property type="match status" value="2"/>
</dbReference>
<comment type="similarity">
    <text evidence="1 4">Belongs to the acetyltransferase Eis family.</text>
</comment>
<feature type="binding site" evidence="4">
    <location>
        <begin position="103"/>
        <end position="108"/>
    </location>
    <ligand>
        <name>acetyl-CoA</name>
        <dbReference type="ChEBI" id="CHEBI:57288"/>
    </ligand>
</feature>
<sequence>MPGTGTDGRIGGMTDFDVRPVTEDERRGTLDLLGRSLHTNRISDESWARYGDSWPAAHKFGAFDGTTPIGIASSFDTDIAVPGGAVLPLGAVDGIGVRADRTRRGVLTAMMAVQLEDFVARGIPLAALHASEPTIYGRFGYGSAALGKTVWLPRPAARLHDRVPAAGDVRMLTPQEALAEIPGLYRRIGLHRAGMIGRPAEWWPIAHDRLAGPTGSHVVAVHSGPDGDDGFVVYDTVDRRTLESPDEGAVLKVRELHAADPVARAALWRFLLSIDLVSGVRARYRPVDEPLAAMLADHRHARTADVEDDLWLRPVDVAAALAARAYRAADPVVLAVTDRQLPANTGHYEVTPDGTHRTDAAADLALDADTLGMLYLGQWSATALAEAGRIEVRTPGAAARADELFTTVTAPWCGTHF</sequence>
<dbReference type="PROSITE" id="PS51186">
    <property type="entry name" value="GNAT"/>
    <property type="match status" value="1"/>
</dbReference>
<dbReference type="Pfam" id="PF17668">
    <property type="entry name" value="Acetyltransf_17"/>
    <property type="match status" value="1"/>
</dbReference>
<feature type="binding site" evidence="4">
    <location>
        <begin position="95"/>
        <end position="97"/>
    </location>
    <ligand>
        <name>acetyl-CoA</name>
        <dbReference type="ChEBI" id="CHEBI:57288"/>
    </ligand>
</feature>
<dbReference type="Gene3D" id="3.30.1050.10">
    <property type="entry name" value="SCP2 sterol-binding domain"/>
    <property type="match status" value="1"/>
</dbReference>
<dbReference type="Pfam" id="PF13527">
    <property type="entry name" value="Acetyltransf_9"/>
    <property type="match status" value="1"/>
</dbReference>
<dbReference type="HAMAP" id="MF_01812">
    <property type="entry name" value="Eis"/>
    <property type="match status" value="1"/>
</dbReference>
<keyword evidence="2 4" id="KW-0808">Transferase</keyword>
<dbReference type="EMBL" id="CABVGP010000001">
    <property type="protein sequence ID" value="VVJ19192.1"/>
    <property type="molecule type" value="Genomic_DNA"/>
</dbReference>
<feature type="active site" description="Proton donor" evidence="4">
    <location>
        <position position="136"/>
    </location>
</feature>
<dbReference type="Pfam" id="PF13530">
    <property type="entry name" value="SCP2_2"/>
    <property type="match status" value="1"/>
</dbReference>
<evidence type="ECO:0000256" key="1">
    <source>
        <dbReference type="ARBA" id="ARBA00009213"/>
    </source>
</evidence>
<feature type="binding site" evidence="4">
    <location>
        <begin position="131"/>
        <end position="132"/>
    </location>
    <ligand>
        <name>acetyl-CoA</name>
        <dbReference type="ChEBI" id="CHEBI:57288"/>
    </ligand>
</feature>
<dbReference type="PANTHER" id="PTHR37817:SF1">
    <property type="entry name" value="N-ACETYLTRANSFERASE EIS"/>
    <property type="match status" value="1"/>
</dbReference>
<protein>
    <recommendedName>
        <fullName evidence="5">N-acetyltransferase domain-containing protein</fullName>
    </recommendedName>
</protein>
<dbReference type="AlphaFoldDB" id="A0A6I8LQ81"/>
<dbReference type="GO" id="GO:0034069">
    <property type="term" value="F:aminoglycoside N-acetyltransferase activity"/>
    <property type="evidence" value="ECO:0007669"/>
    <property type="project" value="TreeGrafter"/>
</dbReference>
<proteinExistence type="inferred from homology"/>
<evidence type="ECO:0000256" key="3">
    <source>
        <dbReference type="ARBA" id="ARBA00023315"/>
    </source>
</evidence>
<keyword evidence="7" id="KW-1185">Reference proteome</keyword>
<gene>
    <name evidence="6" type="ORF">AA23TX_04213</name>
</gene>
<reference evidence="6 7" key="1">
    <citation type="submission" date="2019-09" db="EMBL/GenBank/DDBJ databases">
        <authorList>
            <person name="Leyn A S."/>
        </authorList>
    </citation>
    <scope>NUCLEOTIDE SEQUENCE [LARGE SCALE GENOMIC DNA]</scope>
    <source>
        <strain evidence="6">AA231_1</strain>
    </source>
</reference>
<name>A0A6I8LQ81_9PSEU</name>
<feature type="active site" description="Proton acceptor; via carboxylate" evidence="4">
    <location>
        <position position="417"/>
    </location>
</feature>
<evidence type="ECO:0000256" key="4">
    <source>
        <dbReference type="HAMAP-Rule" id="MF_01812"/>
    </source>
</evidence>
<dbReference type="InterPro" id="IPR022902">
    <property type="entry name" value="NAcTrfase_Eis"/>
</dbReference>
<dbReference type="GO" id="GO:0030649">
    <property type="term" value="P:aminoglycoside antibiotic catabolic process"/>
    <property type="evidence" value="ECO:0007669"/>
    <property type="project" value="TreeGrafter"/>
</dbReference>
<evidence type="ECO:0000256" key="2">
    <source>
        <dbReference type="ARBA" id="ARBA00022679"/>
    </source>
</evidence>
<dbReference type="SUPFAM" id="SSF55729">
    <property type="entry name" value="Acyl-CoA N-acyltransferases (Nat)"/>
    <property type="match status" value="1"/>
</dbReference>
<dbReference type="InterPro" id="IPR000182">
    <property type="entry name" value="GNAT_dom"/>
</dbReference>
<dbReference type="NCBIfam" id="NF002367">
    <property type="entry name" value="PRK01346.1-4"/>
    <property type="match status" value="1"/>
</dbReference>
<comment type="subunit">
    <text evidence="4">Homohexamer; trimer of dimers.</text>
</comment>
<evidence type="ECO:0000313" key="7">
    <source>
        <dbReference type="Proteomes" id="UP000399805"/>
    </source>
</evidence>
<dbReference type="Proteomes" id="UP000399805">
    <property type="component" value="Unassembled WGS sequence"/>
</dbReference>